<keyword evidence="9" id="KW-1185">Reference proteome</keyword>
<keyword evidence="2 3" id="KW-0539">Nucleus</keyword>
<dbReference type="KEGG" id="ppp:112283735"/>
<reference evidence="7 9" key="1">
    <citation type="journal article" date="2008" name="Science">
        <title>The Physcomitrella genome reveals evolutionary insights into the conquest of land by plants.</title>
        <authorList>
            <person name="Rensing S."/>
            <person name="Lang D."/>
            <person name="Zimmer A."/>
            <person name="Terry A."/>
            <person name="Salamov A."/>
            <person name="Shapiro H."/>
            <person name="Nishiyama T."/>
            <person name="Perroud P.-F."/>
            <person name="Lindquist E."/>
            <person name="Kamisugi Y."/>
            <person name="Tanahashi T."/>
            <person name="Sakakibara K."/>
            <person name="Fujita T."/>
            <person name="Oishi K."/>
            <person name="Shin-I T."/>
            <person name="Kuroki Y."/>
            <person name="Toyoda A."/>
            <person name="Suzuki Y."/>
            <person name="Hashimoto A."/>
            <person name="Yamaguchi K."/>
            <person name="Sugano A."/>
            <person name="Kohara Y."/>
            <person name="Fujiyama A."/>
            <person name="Anterola A."/>
            <person name="Aoki S."/>
            <person name="Ashton N."/>
            <person name="Barbazuk W.B."/>
            <person name="Barker E."/>
            <person name="Bennetzen J."/>
            <person name="Bezanilla M."/>
            <person name="Blankenship R."/>
            <person name="Cho S.H."/>
            <person name="Dutcher S."/>
            <person name="Estelle M."/>
            <person name="Fawcett J.A."/>
            <person name="Gundlach H."/>
            <person name="Hanada K."/>
            <person name="Heyl A."/>
            <person name="Hicks K.A."/>
            <person name="Hugh J."/>
            <person name="Lohr M."/>
            <person name="Mayer K."/>
            <person name="Melkozernov A."/>
            <person name="Murata T."/>
            <person name="Nelson D."/>
            <person name="Pils B."/>
            <person name="Prigge M."/>
            <person name="Reiss B."/>
            <person name="Renner T."/>
            <person name="Rombauts S."/>
            <person name="Rushton P."/>
            <person name="Sanderfoot A."/>
            <person name="Schween G."/>
            <person name="Shiu S.-H."/>
            <person name="Stueber K."/>
            <person name="Theodoulou F.L."/>
            <person name="Tu H."/>
            <person name="Van de Peer Y."/>
            <person name="Verrier P.J."/>
            <person name="Waters E."/>
            <person name="Wood A."/>
            <person name="Yang L."/>
            <person name="Cove D."/>
            <person name="Cuming A."/>
            <person name="Hasebe M."/>
            <person name="Lucas S."/>
            <person name="Mishler D.B."/>
            <person name="Reski R."/>
            <person name="Grigoriev I."/>
            <person name="Quatrano R.S."/>
            <person name="Boore J.L."/>
        </authorList>
    </citation>
    <scope>NUCLEOTIDE SEQUENCE [LARGE SCALE GENOMIC DNA]</scope>
    <source>
        <strain evidence="8 9">cv. Gransden 2004</strain>
    </source>
</reference>
<feature type="coiled-coil region" evidence="4">
    <location>
        <begin position="91"/>
        <end position="125"/>
    </location>
</feature>
<evidence type="ECO:0000259" key="6">
    <source>
        <dbReference type="PROSITE" id="PS51319"/>
    </source>
</evidence>
<dbReference type="InterPro" id="IPR003617">
    <property type="entry name" value="TFIIS/CRSP70_N_sub"/>
</dbReference>
<sequence length="464" mass="50953">MDTRWRKFLNGAGADIWTVIDNVLDIAATDYPHELRIRRDGFVEKLFAHPALLSKSNGCLPVVACHDVEEAHDDKGVDPPDYDYDHVRTELSDDEDRLVNSTEEYDEAEALNDAMEEEARQTLEVLRVKDILADSSQDESAILTALRTLEDMHISVEALKQTEIGKEVNALRKHPSKRVRSLAKDLVRSWKDLVDEWVKSAGDVAAAAAADSAGVDNGEEGLPSPPLDPGALLASTRANSIEMSHFFDDFLDDLSAGSGPSPPSSNGACDDIVAPLSKRQQQSRGPTASPESQAPKNKGRINTSNSHHEIRNGDGRSIQSNGRKAFDTPNGIDRSAHGISRGNSGPGRPVDRSGPPKAVGNGTVRKFETKPPVPKDNKPKPVQKNSQEPEENVSVSARLEVAKRRMHERYEQENNAKRQRVVQVMELTELPKGGPQRAKVGQGHGHGPAKPSIANRFRYQQIRR</sequence>
<dbReference type="Proteomes" id="UP000006727">
    <property type="component" value="Chromosome 6"/>
</dbReference>
<dbReference type="Gramene" id="Pp3c6_10210V3.3">
    <property type="protein sequence ID" value="Pp3c6_10210V3.3"/>
    <property type="gene ID" value="Pp3c6_10210"/>
</dbReference>
<dbReference type="PANTHER" id="PTHR46554:SF2">
    <property type="entry name" value="TFIIS N-TERMINAL DOMAIN-CONTAINING PROTEIN"/>
    <property type="match status" value="1"/>
</dbReference>
<gene>
    <name evidence="8" type="primary">LOC112283735</name>
    <name evidence="7" type="ORF">PHYPA_008770</name>
</gene>
<dbReference type="Gramene" id="Pp3c6_10210V3.6">
    <property type="protein sequence ID" value="Pp3c6_10210V3.6"/>
    <property type="gene ID" value="Pp3c6_10210"/>
</dbReference>
<keyword evidence="4" id="KW-0175">Coiled coil</keyword>
<dbReference type="CDD" id="cd00183">
    <property type="entry name" value="TFIIS_I"/>
    <property type="match status" value="1"/>
</dbReference>
<evidence type="ECO:0000256" key="1">
    <source>
        <dbReference type="ARBA" id="ARBA00004123"/>
    </source>
</evidence>
<feature type="region of interest" description="Disordered" evidence="5">
    <location>
        <begin position="211"/>
        <end position="231"/>
    </location>
</feature>
<feature type="region of interest" description="Disordered" evidence="5">
    <location>
        <begin position="277"/>
        <end position="396"/>
    </location>
</feature>
<evidence type="ECO:0000313" key="7">
    <source>
        <dbReference type="EMBL" id="PNR52396.1"/>
    </source>
</evidence>
<dbReference type="SMART" id="SM00509">
    <property type="entry name" value="TFS2N"/>
    <property type="match status" value="1"/>
</dbReference>
<dbReference type="SUPFAM" id="SSF47676">
    <property type="entry name" value="Conserved domain common to transcription factors TFIIS, elongin A, CRSP70"/>
    <property type="match status" value="1"/>
</dbReference>
<dbReference type="PANTHER" id="PTHR46554">
    <property type="entry name" value="MEDIATOR OF RNA POLYMERASE II TRANSCRIPTION SUBUNIT 26A-RELATED"/>
    <property type="match status" value="1"/>
</dbReference>
<evidence type="ECO:0000256" key="5">
    <source>
        <dbReference type="SAM" id="MobiDB-lite"/>
    </source>
</evidence>
<dbReference type="EMBL" id="ABEU02000006">
    <property type="protein sequence ID" value="PNR52396.1"/>
    <property type="molecule type" value="Genomic_DNA"/>
</dbReference>
<dbReference type="EnsemblPlants" id="Pp3c6_10210V3.3">
    <property type="protein sequence ID" value="Pp3c6_10210V3.3"/>
    <property type="gene ID" value="Pp3c6_10210"/>
</dbReference>
<dbReference type="RefSeq" id="XP_024378569.1">
    <property type="nucleotide sequence ID" value="XM_024522801.2"/>
</dbReference>
<dbReference type="PaxDb" id="3218-PP1S317_35V6.2"/>
<evidence type="ECO:0000256" key="2">
    <source>
        <dbReference type="ARBA" id="ARBA00023242"/>
    </source>
</evidence>
<evidence type="ECO:0000313" key="9">
    <source>
        <dbReference type="Proteomes" id="UP000006727"/>
    </source>
</evidence>
<name>A0A2K1KF38_PHYPA</name>
<dbReference type="Pfam" id="PF08711">
    <property type="entry name" value="Med26"/>
    <property type="match status" value="1"/>
</dbReference>
<proteinExistence type="predicted"/>
<feature type="domain" description="TFIIS N-terminal" evidence="6">
    <location>
        <begin position="123"/>
        <end position="197"/>
    </location>
</feature>
<dbReference type="Gramene" id="Pp3c6_10210V3.1">
    <property type="protein sequence ID" value="Pp3c6_10210V3.1"/>
    <property type="gene ID" value="Pp3c6_10210"/>
</dbReference>
<feature type="compositionally biased region" description="Polar residues" evidence="5">
    <location>
        <begin position="278"/>
        <end position="305"/>
    </location>
</feature>
<comment type="subcellular location">
    <subcellularLocation>
        <location evidence="1 3">Nucleus</location>
    </subcellularLocation>
</comment>
<dbReference type="OMA" id="HERRPQN"/>
<dbReference type="GO" id="GO:0005634">
    <property type="term" value="C:nucleus"/>
    <property type="evidence" value="ECO:0007669"/>
    <property type="project" value="UniProtKB-SubCell"/>
</dbReference>
<dbReference type="EnsemblPlants" id="Pp3c6_10210V3.2">
    <property type="protein sequence ID" value="Pp3c6_10210V3.2"/>
    <property type="gene ID" value="Pp3c6_10210"/>
</dbReference>
<evidence type="ECO:0000256" key="4">
    <source>
        <dbReference type="SAM" id="Coils"/>
    </source>
</evidence>
<dbReference type="PROSITE" id="PS51319">
    <property type="entry name" value="TFIIS_N"/>
    <property type="match status" value="1"/>
</dbReference>
<reference evidence="7 9" key="2">
    <citation type="journal article" date="2018" name="Plant J.">
        <title>The Physcomitrella patens chromosome-scale assembly reveals moss genome structure and evolution.</title>
        <authorList>
            <person name="Lang D."/>
            <person name="Ullrich K.K."/>
            <person name="Murat F."/>
            <person name="Fuchs J."/>
            <person name="Jenkins J."/>
            <person name="Haas F.B."/>
            <person name="Piednoel M."/>
            <person name="Gundlach H."/>
            <person name="Van Bel M."/>
            <person name="Meyberg R."/>
            <person name="Vives C."/>
            <person name="Morata J."/>
            <person name="Symeonidi A."/>
            <person name="Hiss M."/>
            <person name="Muchero W."/>
            <person name="Kamisugi Y."/>
            <person name="Saleh O."/>
            <person name="Blanc G."/>
            <person name="Decker E.L."/>
            <person name="van Gessel N."/>
            <person name="Grimwood J."/>
            <person name="Hayes R.D."/>
            <person name="Graham S.W."/>
            <person name="Gunter L.E."/>
            <person name="McDaniel S.F."/>
            <person name="Hoernstein S.N.W."/>
            <person name="Larsson A."/>
            <person name="Li F.W."/>
            <person name="Perroud P.F."/>
            <person name="Phillips J."/>
            <person name="Ranjan P."/>
            <person name="Rokshar D.S."/>
            <person name="Rothfels C.J."/>
            <person name="Schneider L."/>
            <person name="Shu S."/>
            <person name="Stevenson D.W."/>
            <person name="Thummler F."/>
            <person name="Tillich M."/>
            <person name="Villarreal Aguilar J.C."/>
            <person name="Widiez T."/>
            <person name="Wong G.K."/>
            <person name="Wymore A."/>
            <person name="Zhang Y."/>
            <person name="Zimmer A.D."/>
            <person name="Quatrano R.S."/>
            <person name="Mayer K.F.X."/>
            <person name="Goodstein D."/>
            <person name="Casacuberta J.M."/>
            <person name="Vandepoele K."/>
            <person name="Reski R."/>
            <person name="Cuming A.C."/>
            <person name="Tuskan G.A."/>
            <person name="Maumus F."/>
            <person name="Salse J."/>
            <person name="Schmutz J."/>
            <person name="Rensing S.A."/>
        </authorList>
    </citation>
    <scope>NUCLEOTIDE SEQUENCE [LARGE SCALE GENOMIC DNA]</scope>
    <source>
        <strain evidence="8 9">cv. Gransden 2004</strain>
    </source>
</reference>
<dbReference type="Gene3D" id="1.20.930.10">
    <property type="entry name" value="Conserved domain common to transcription factors TFIIS, elongin A, CRSP70"/>
    <property type="match status" value="1"/>
</dbReference>
<dbReference type="STRING" id="3218.A0A2K1KF38"/>
<protein>
    <recommendedName>
        <fullName evidence="6">TFIIS N-terminal domain-containing protein</fullName>
    </recommendedName>
</protein>
<dbReference type="EnsemblPlants" id="Pp3c6_10210V3.6">
    <property type="protein sequence ID" value="Pp3c6_10210V3.6"/>
    <property type="gene ID" value="Pp3c6_10210"/>
</dbReference>
<dbReference type="OrthoDB" id="44867at2759"/>
<dbReference type="FunCoup" id="A0A2K1KF38">
    <property type="interactions" value="2352"/>
</dbReference>
<organism evidence="7">
    <name type="scientific">Physcomitrium patens</name>
    <name type="common">Spreading-leaved earth moss</name>
    <name type="synonym">Physcomitrella patens</name>
    <dbReference type="NCBI Taxonomy" id="3218"/>
    <lineage>
        <taxon>Eukaryota</taxon>
        <taxon>Viridiplantae</taxon>
        <taxon>Streptophyta</taxon>
        <taxon>Embryophyta</taxon>
        <taxon>Bryophyta</taxon>
        <taxon>Bryophytina</taxon>
        <taxon>Bryopsida</taxon>
        <taxon>Funariidae</taxon>
        <taxon>Funariales</taxon>
        <taxon>Funariaceae</taxon>
        <taxon>Physcomitrium</taxon>
    </lineage>
</organism>
<dbReference type="GeneID" id="112283735"/>
<evidence type="ECO:0000313" key="8">
    <source>
        <dbReference type="EnsemblPlants" id="Pp3c6_10210V3.1"/>
    </source>
</evidence>
<dbReference type="InterPro" id="IPR017923">
    <property type="entry name" value="TFIIS_N"/>
</dbReference>
<feature type="compositionally biased region" description="Basic and acidic residues" evidence="5">
    <location>
        <begin position="365"/>
        <end position="379"/>
    </location>
</feature>
<dbReference type="Gramene" id="Pp3c6_10210V3.2">
    <property type="protein sequence ID" value="Pp3c6_10210V3.2"/>
    <property type="gene ID" value="Pp3c6_10210"/>
</dbReference>
<dbReference type="EnsemblPlants" id="Pp3c6_10210V3.1">
    <property type="protein sequence ID" value="Pp3c6_10210V3.1"/>
    <property type="gene ID" value="Pp3c6_10210"/>
</dbReference>
<dbReference type="AlphaFoldDB" id="A0A2K1KF38"/>
<dbReference type="EnsemblPlants" id="Pp3c6_10210V3.4">
    <property type="protein sequence ID" value="Pp3c6_10210V3.4"/>
    <property type="gene ID" value="Pp3c6_10210"/>
</dbReference>
<feature type="region of interest" description="Disordered" evidence="5">
    <location>
        <begin position="427"/>
        <end position="464"/>
    </location>
</feature>
<accession>A0A2K1KF38</accession>
<dbReference type="Gramene" id="Pp3c6_10210V3.4">
    <property type="protein sequence ID" value="Pp3c6_10210V3.4"/>
    <property type="gene ID" value="Pp3c6_10210"/>
</dbReference>
<reference evidence="8" key="3">
    <citation type="submission" date="2020-12" db="UniProtKB">
        <authorList>
            <consortium name="EnsemblPlants"/>
        </authorList>
    </citation>
    <scope>IDENTIFICATION</scope>
</reference>
<dbReference type="EnsemblPlants" id="Pp3c6_10210V3.5">
    <property type="protein sequence ID" value="Pp3c6_10210V3.5"/>
    <property type="gene ID" value="Pp3c6_10210"/>
</dbReference>
<dbReference type="InterPro" id="IPR035441">
    <property type="entry name" value="TFIIS/LEDGF_dom_sf"/>
</dbReference>
<dbReference type="Gramene" id="Pp3c6_10210V3.5">
    <property type="protein sequence ID" value="Pp3c6_10210V3.5"/>
    <property type="gene ID" value="Pp3c6_10210"/>
</dbReference>
<evidence type="ECO:0000256" key="3">
    <source>
        <dbReference type="PROSITE-ProRule" id="PRU00649"/>
    </source>
</evidence>